<keyword evidence="4 8" id="KW-0479">Metal-binding</keyword>
<dbReference type="InterPro" id="IPR029060">
    <property type="entry name" value="PIN-like_dom_sf"/>
</dbReference>
<evidence type="ECO:0000256" key="6">
    <source>
        <dbReference type="ARBA" id="ARBA00022842"/>
    </source>
</evidence>
<keyword evidence="3 8" id="KW-0540">Nuclease</keyword>
<evidence type="ECO:0000313" key="9">
    <source>
        <dbReference type="EMBL" id="MEB3070771.1"/>
    </source>
</evidence>
<keyword evidence="8" id="KW-0800">Toxin</keyword>
<dbReference type="HAMAP" id="MF_00265">
    <property type="entry name" value="VapC_Nob1"/>
    <property type="match status" value="1"/>
</dbReference>
<keyword evidence="10" id="KW-1185">Reference proteome</keyword>
<evidence type="ECO:0000256" key="5">
    <source>
        <dbReference type="ARBA" id="ARBA00022801"/>
    </source>
</evidence>
<gene>
    <name evidence="8" type="primary">vapC</name>
    <name evidence="9" type="ORF">K5L39_16425</name>
</gene>
<evidence type="ECO:0000256" key="7">
    <source>
        <dbReference type="ARBA" id="ARBA00038093"/>
    </source>
</evidence>
<comment type="cofactor">
    <cofactor evidence="1 8">
        <name>Mg(2+)</name>
        <dbReference type="ChEBI" id="CHEBI:18420"/>
    </cofactor>
</comment>
<evidence type="ECO:0000256" key="3">
    <source>
        <dbReference type="ARBA" id="ARBA00022722"/>
    </source>
</evidence>
<dbReference type="Gene3D" id="3.40.50.1010">
    <property type="entry name" value="5'-nuclease"/>
    <property type="match status" value="1"/>
</dbReference>
<feature type="binding site" evidence="8">
    <location>
        <position position="7"/>
    </location>
    <ligand>
        <name>Mg(2+)</name>
        <dbReference type="ChEBI" id="CHEBI:18420"/>
    </ligand>
</feature>
<name>A0ABU5Z113_9MYCO</name>
<evidence type="ECO:0000256" key="2">
    <source>
        <dbReference type="ARBA" id="ARBA00022649"/>
    </source>
</evidence>
<dbReference type="RefSeq" id="WP_225398154.1">
    <property type="nucleotide sequence ID" value="NZ_JAYJJQ010000017.1"/>
</dbReference>
<dbReference type="EMBL" id="JAYJJQ010000017">
    <property type="protein sequence ID" value="MEB3070771.1"/>
    <property type="molecule type" value="Genomic_DNA"/>
</dbReference>
<organism evidence="9 10">
    <name type="scientific">[Mycobacterium] vasticus</name>
    <dbReference type="NCBI Taxonomy" id="2875777"/>
    <lineage>
        <taxon>Bacteria</taxon>
        <taxon>Bacillati</taxon>
        <taxon>Actinomycetota</taxon>
        <taxon>Actinomycetes</taxon>
        <taxon>Mycobacteriales</taxon>
        <taxon>Mycobacteriaceae</taxon>
        <taxon>Mycolicibacter</taxon>
    </lineage>
</organism>
<dbReference type="InterPro" id="IPR022907">
    <property type="entry name" value="VapC_family"/>
</dbReference>
<evidence type="ECO:0000256" key="8">
    <source>
        <dbReference type="HAMAP-Rule" id="MF_00265"/>
    </source>
</evidence>
<evidence type="ECO:0000256" key="1">
    <source>
        <dbReference type="ARBA" id="ARBA00001946"/>
    </source>
</evidence>
<keyword evidence="5 8" id="KW-0378">Hydrolase</keyword>
<protein>
    <recommendedName>
        <fullName evidence="8">Ribonuclease VapC</fullName>
        <shortName evidence="8">RNase VapC</shortName>
        <ecNumber evidence="8">3.1.-.-</ecNumber>
    </recommendedName>
    <alternativeName>
        <fullName evidence="8">Toxin VapC</fullName>
    </alternativeName>
</protein>
<evidence type="ECO:0000256" key="4">
    <source>
        <dbReference type="ARBA" id="ARBA00022723"/>
    </source>
</evidence>
<comment type="similarity">
    <text evidence="7 8">Belongs to the PINc/VapC protein family.</text>
</comment>
<dbReference type="InterPro" id="IPR050556">
    <property type="entry name" value="Type_II_TA_system_RNase"/>
</dbReference>
<dbReference type="PANTHER" id="PTHR33653">
    <property type="entry name" value="RIBONUCLEASE VAPC2"/>
    <property type="match status" value="1"/>
</dbReference>
<keyword evidence="6 8" id="KW-0460">Magnesium</keyword>
<dbReference type="PANTHER" id="PTHR33653:SF1">
    <property type="entry name" value="RIBONUCLEASE VAPC2"/>
    <property type="match status" value="1"/>
</dbReference>
<reference evidence="9 10" key="1">
    <citation type="submission" date="2023-12" db="EMBL/GenBank/DDBJ databases">
        <title>Description of new species of Mycobacterium terrae complex isolated from sewage at the Sao Paulo Zoological Park Foundation in Brazil.</title>
        <authorList>
            <person name="Romagnoli C.L."/>
            <person name="Conceicao E.C."/>
            <person name="Machado E."/>
            <person name="Barreto L.B.P.F."/>
            <person name="Sharma A."/>
            <person name="Silva N.M."/>
            <person name="Marques L.E."/>
            <person name="Juliana M.A."/>
            <person name="Lourenco M.C.S."/>
            <person name="Digiampietri L.A."/>
            <person name="Suffys P.N."/>
            <person name="Viana-Niero C."/>
        </authorList>
    </citation>
    <scope>NUCLEOTIDE SEQUENCE [LARGE SCALE GENOMIC DNA]</scope>
    <source>
        <strain evidence="9 10">MYC017</strain>
    </source>
</reference>
<dbReference type="EC" id="3.1.-.-" evidence="8"/>
<keyword evidence="2 8" id="KW-1277">Toxin-antitoxin system</keyword>
<dbReference type="Proteomes" id="UP001299283">
    <property type="component" value="Unassembled WGS sequence"/>
</dbReference>
<sequence length="147" mass="16136">MISFLVDSSAVWRLQRQPELTEAWDPVLLSGGIGSCAPQRVEFRRSARNADEVDQMNEMFRDIYPDVPVPKSIWRWVDAAQYRLADSGAVRALSVVDLLICGTAAASGLTVLHDDGDYDVAARQLPDVAARRVIDGHTVVGSGIEVR</sequence>
<comment type="caution">
    <text evidence="9">The sequence shown here is derived from an EMBL/GenBank/DDBJ whole genome shotgun (WGS) entry which is preliminary data.</text>
</comment>
<proteinExistence type="inferred from homology"/>
<feature type="binding site" evidence="8">
    <location>
        <position position="97"/>
    </location>
    <ligand>
        <name>Mg(2+)</name>
        <dbReference type="ChEBI" id="CHEBI:18420"/>
    </ligand>
</feature>
<evidence type="ECO:0000313" key="10">
    <source>
        <dbReference type="Proteomes" id="UP001299283"/>
    </source>
</evidence>
<dbReference type="SUPFAM" id="SSF88723">
    <property type="entry name" value="PIN domain-like"/>
    <property type="match status" value="1"/>
</dbReference>
<comment type="function">
    <text evidence="8">Toxic component of a toxin-antitoxin (TA) system. An RNase.</text>
</comment>
<accession>A0ABU5Z113</accession>